<dbReference type="PANTHER" id="PTHR30249:SF0">
    <property type="entry name" value="PLASTIDAL GLYCOLATE_GLYCERATE TRANSLOCATOR 1, CHLOROPLASTIC"/>
    <property type="match status" value="1"/>
</dbReference>
<evidence type="ECO:0000256" key="4">
    <source>
        <dbReference type="ARBA" id="ARBA00023136"/>
    </source>
</evidence>
<reference evidence="6" key="1">
    <citation type="submission" date="2022-12" db="EMBL/GenBank/DDBJ databases">
        <title>Draft genome sequence of the thermophilic strain Brevibacillus thermoruber HT42, isolated from Los Humeros, Puebla, Mexico, with biotechnological potential.</title>
        <authorList>
            <person name="Lara Sanchez J."/>
            <person name="Solis Palacios R."/>
            <person name="Bustos Baena A.S."/>
            <person name="Ruz Baez A.E."/>
            <person name="Espinosa Luna G."/>
            <person name="Oliart Ros R.M."/>
        </authorList>
    </citation>
    <scope>NUCLEOTIDE SEQUENCE</scope>
    <source>
        <strain evidence="6">HT42</strain>
    </source>
</reference>
<evidence type="ECO:0000256" key="1">
    <source>
        <dbReference type="ARBA" id="ARBA00004141"/>
    </source>
</evidence>
<feature type="transmembrane region" description="Helical" evidence="5">
    <location>
        <begin position="58"/>
        <end position="75"/>
    </location>
</feature>
<accession>A0A9X3TQ02</accession>
<dbReference type="Proteomes" id="UP001151071">
    <property type="component" value="Unassembled WGS sequence"/>
</dbReference>
<feature type="transmembrane region" description="Helical" evidence="5">
    <location>
        <begin position="29"/>
        <end position="46"/>
    </location>
</feature>
<dbReference type="PANTHER" id="PTHR30249">
    <property type="entry name" value="PUTATIVE SEROTONIN TRANSPORTER"/>
    <property type="match status" value="1"/>
</dbReference>
<evidence type="ECO:0000256" key="3">
    <source>
        <dbReference type="ARBA" id="ARBA00022989"/>
    </source>
</evidence>
<proteinExistence type="predicted"/>
<keyword evidence="7" id="KW-1185">Reference proteome</keyword>
<evidence type="ECO:0000313" key="7">
    <source>
        <dbReference type="Proteomes" id="UP001151071"/>
    </source>
</evidence>
<keyword evidence="4 5" id="KW-0472">Membrane</keyword>
<comment type="caution">
    <text evidence="6">The sequence shown here is derived from an EMBL/GenBank/DDBJ whole genome shotgun (WGS) entry which is preliminary data.</text>
</comment>
<dbReference type="InterPro" id="IPR007300">
    <property type="entry name" value="CidB/LrgB"/>
</dbReference>
<evidence type="ECO:0000313" key="6">
    <source>
        <dbReference type="EMBL" id="MDA5108651.1"/>
    </source>
</evidence>
<evidence type="ECO:0000256" key="2">
    <source>
        <dbReference type="ARBA" id="ARBA00022692"/>
    </source>
</evidence>
<keyword evidence="2 5" id="KW-0812">Transmembrane</keyword>
<dbReference type="Pfam" id="PF04172">
    <property type="entry name" value="LrgB"/>
    <property type="match status" value="1"/>
</dbReference>
<keyword evidence="3 5" id="KW-1133">Transmembrane helix</keyword>
<sequence length="221" mass="23327">MLDQLLAVAVTLVGYKAAVLVVDRFPRLQPLVVATICVWLVWWLIGGDWEAYRAGGEWISFWLGPATVALAVPLAKQVKEFVHIWRGVLLGVAAGCAVAILTVRLVGWLLGTDQTLVHSMMAKSVTTPIAVELTRSIGGIPALGALFTVLTGIVGITIARPLLPWAGIRDDWAIGIAVGTSSHAVGTANLNRVSPVQTAASSVAMILAGVVTSLYLIPFSL</sequence>
<protein>
    <submittedName>
        <fullName evidence="6">LrgB family protein</fullName>
    </submittedName>
</protein>
<dbReference type="GO" id="GO:0016020">
    <property type="term" value="C:membrane"/>
    <property type="evidence" value="ECO:0007669"/>
    <property type="project" value="UniProtKB-SubCell"/>
</dbReference>
<evidence type="ECO:0000256" key="5">
    <source>
        <dbReference type="SAM" id="Phobius"/>
    </source>
</evidence>
<feature type="transmembrane region" description="Helical" evidence="5">
    <location>
        <begin position="140"/>
        <end position="159"/>
    </location>
</feature>
<feature type="transmembrane region" description="Helical" evidence="5">
    <location>
        <begin position="6"/>
        <end position="22"/>
    </location>
</feature>
<dbReference type="AlphaFoldDB" id="A0A9X3TQ02"/>
<organism evidence="6 7">
    <name type="scientific">Brevibacillus thermoruber</name>
    <dbReference type="NCBI Taxonomy" id="33942"/>
    <lineage>
        <taxon>Bacteria</taxon>
        <taxon>Bacillati</taxon>
        <taxon>Bacillota</taxon>
        <taxon>Bacilli</taxon>
        <taxon>Bacillales</taxon>
        <taxon>Paenibacillaceae</taxon>
        <taxon>Brevibacillus</taxon>
    </lineage>
</organism>
<name>A0A9X3TQ02_9BACL</name>
<feature type="transmembrane region" description="Helical" evidence="5">
    <location>
        <begin position="87"/>
        <end position="111"/>
    </location>
</feature>
<dbReference type="RefSeq" id="WP_035300084.1">
    <property type="nucleotide sequence ID" value="NZ_JAPYYP010000009.1"/>
</dbReference>
<dbReference type="EMBL" id="JAPYYP010000009">
    <property type="protein sequence ID" value="MDA5108651.1"/>
    <property type="molecule type" value="Genomic_DNA"/>
</dbReference>
<gene>
    <name evidence="6" type="ORF">O3V59_09780</name>
</gene>
<comment type="subcellular location">
    <subcellularLocation>
        <location evidence="1">Membrane</location>
        <topology evidence="1">Multi-pass membrane protein</topology>
    </subcellularLocation>
</comment>
<feature type="transmembrane region" description="Helical" evidence="5">
    <location>
        <begin position="196"/>
        <end position="217"/>
    </location>
</feature>